<accession>A0A841EHJ7</accession>
<comment type="caution">
    <text evidence="1">The sequence shown here is derived from an EMBL/GenBank/DDBJ whole genome shotgun (WGS) entry which is preliminary data.</text>
</comment>
<gene>
    <name evidence="1" type="ORF">HNR25_004600</name>
</gene>
<dbReference type="RefSeq" id="WP_184638555.1">
    <property type="nucleotide sequence ID" value="NZ_BAABKT010000035.1"/>
</dbReference>
<evidence type="ECO:0000313" key="1">
    <source>
        <dbReference type="EMBL" id="MBB6000849.1"/>
    </source>
</evidence>
<sequence>MPEHPMEHPKGRTRLAHAVERRIDEMGLDYVDVAREAGFTVETLIKIRKGTKVATRTYRKLEAGLGWATYSVDRVMEGRDPERAPQLITGTRTVDDEPAKISYAPIEEQLQDLTPEEQQSLIDYLADVAELHLRRQRGDGPERS</sequence>
<name>A0A841EHJ7_9ACTN</name>
<evidence type="ECO:0000313" key="2">
    <source>
        <dbReference type="Proteomes" id="UP000578077"/>
    </source>
</evidence>
<keyword evidence="2" id="KW-1185">Reference proteome</keyword>
<dbReference type="Proteomes" id="UP000578077">
    <property type="component" value="Unassembled WGS sequence"/>
</dbReference>
<dbReference type="AlphaFoldDB" id="A0A841EHJ7"/>
<dbReference type="EMBL" id="JACHLY010000001">
    <property type="protein sequence ID" value="MBB6000849.1"/>
    <property type="molecule type" value="Genomic_DNA"/>
</dbReference>
<protein>
    <submittedName>
        <fullName evidence="1">Uncharacterized protein</fullName>
    </submittedName>
</protein>
<reference evidence="1 2" key="1">
    <citation type="submission" date="2020-08" db="EMBL/GenBank/DDBJ databases">
        <title>Sequencing the genomes of 1000 actinobacteria strains.</title>
        <authorList>
            <person name="Klenk H.-P."/>
        </authorList>
    </citation>
    <scope>NUCLEOTIDE SEQUENCE [LARGE SCALE GENOMIC DNA]</scope>
    <source>
        <strain evidence="1 2">DSM 44593</strain>
    </source>
</reference>
<organism evidence="1 2">
    <name type="scientific">Streptomonospora salina</name>
    <dbReference type="NCBI Taxonomy" id="104205"/>
    <lineage>
        <taxon>Bacteria</taxon>
        <taxon>Bacillati</taxon>
        <taxon>Actinomycetota</taxon>
        <taxon>Actinomycetes</taxon>
        <taxon>Streptosporangiales</taxon>
        <taxon>Nocardiopsidaceae</taxon>
        <taxon>Streptomonospora</taxon>
    </lineage>
</organism>
<proteinExistence type="predicted"/>